<dbReference type="InterPro" id="IPR029058">
    <property type="entry name" value="AB_hydrolase_fold"/>
</dbReference>
<reference evidence="3" key="1">
    <citation type="submission" date="2020-02" db="EMBL/GenBank/DDBJ databases">
        <authorList>
            <person name="Shen X.-R."/>
            <person name="Zhang Y.-X."/>
        </authorList>
    </citation>
    <scope>NUCLEOTIDE SEQUENCE</scope>
    <source>
        <strain evidence="3">SYP-B3998</strain>
    </source>
</reference>
<keyword evidence="1" id="KW-0732">Signal</keyword>
<gene>
    <name evidence="3" type="ORF">GK047_11570</name>
</gene>
<organism evidence="3">
    <name type="scientific">Paenibacillus sp. SYP-B3998</name>
    <dbReference type="NCBI Taxonomy" id="2678564"/>
    <lineage>
        <taxon>Bacteria</taxon>
        <taxon>Bacillati</taxon>
        <taxon>Bacillota</taxon>
        <taxon>Bacilli</taxon>
        <taxon>Bacillales</taxon>
        <taxon>Paenibacillaceae</taxon>
        <taxon>Paenibacillus</taxon>
    </lineage>
</organism>
<dbReference type="RefSeq" id="WP_163946053.1">
    <property type="nucleotide sequence ID" value="NZ_JAAIKC010000003.1"/>
</dbReference>
<dbReference type="PANTHER" id="PTHR37946:SF1">
    <property type="entry name" value="SLL1969 PROTEIN"/>
    <property type="match status" value="1"/>
</dbReference>
<proteinExistence type="predicted"/>
<dbReference type="InterPro" id="IPR012908">
    <property type="entry name" value="PGAP1-ab_dom-like"/>
</dbReference>
<dbReference type="EMBL" id="JAAIKC010000003">
    <property type="protein sequence ID" value="NEW06653.1"/>
    <property type="molecule type" value="Genomic_DNA"/>
</dbReference>
<sequence length="522" mass="57081">MFKKVSSLLVALVIVISVLTVPVQAGVITNPNTGGVPGSWTKGTNPAVIDPNKPAILFVHGLNSNSGTWYDNNDMYQNAYNNGYQTAFINLYDITGTSQSMWDNGKLLAEKIKEISESFGKKLVIVAHSKGGVDTQTALVHDNAYPYVSNVITLSSPHYGSQLADLAYSSWASWLANLIGSQNPGTYSLQTSYMSYFRSITDTNANIGKNKFYTFAGNNWSTGSTAHFLGGLYLQTYGPNDGVVTVKNSYVPNGTMVKVGEWNHTTVKTGSYTFALLKPYLVLGQAAKADQNPEEFSAAQEKANKEEQTSQFFIRGGQLNGKATESFTVENNVSAIKLDWLGNKPLDKLEILAPDGSEQQVKLTSAQDDGVFKGAWHHTATISKPKVGEWKASAVSSQPGGYLFTVAYETSSKTKVNLQQEQNNKKLKLQVEGLKTDKTKITYTIDFNQEDKTKSAGKNKPKRIKTQESLVSTDELILPTSEGSGVYNVTAEIEGETAEGFKYRRTLLKSVYVDEKGITYTP</sequence>
<evidence type="ECO:0000259" key="2">
    <source>
        <dbReference type="Pfam" id="PF07819"/>
    </source>
</evidence>
<evidence type="ECO:0000256" key="1">
    <source>
        <dbReference type="SAM" id="SignalP"/>
    </source>
</evidence>
<dbReference type="AlphaFoldDB" id="A0A6G3ZWR2"/>
<feature type="chain" id="PRO_5039584756" evidence="1">
    <location>
        <begin position="26"/>
        <end position="522"/>
    </location>
</feature>
<protein>
    <submittedName>
        <fullName evidence="3">Alpha/beta hydrolase</fullName>
    </submittedName>
</protein>
<dbReference type="GO" id="GO:0016788">
    <property type="term" value="F:hydrolase activity, acting on ester bonds"/>
    <property type="evidence" value="ECO:0007669"/>
    <property type="project" value="InterPro"/>
</dbReference>
<feature type="domain" description="GPI inositol-deacylase PGAP1-like alpha/beta" evidence="2">
    <location>
        <begin position="97"/>
        <end position="163"/>
    </location>
</feature>
<comment type="caution">
    <text evidence="3">The sequence shown here is derived from an EMBL/GenBank/DDBJ whole genome shotgun (WGS) entry which is preliminary data.</text>
</comment>
<accession>A0A6G3ZWR2</accession>
<dbReference type="Gene3D" id="3.40.50.1820">
    <property type="entry name" value="alpha/beta hydrolase"/>
    <property type="match status" value="1"/>
</dbReference>
<feature type="signal peptide" evidence="1">
    <location>
        <begin position="1"/>
        <end position="25"/>
    </location>
</feature>
<dbReference type="Pfam" id="PF07819">
    <property type="entry name" value="PGAP1"/>
    <property type="match status" value="1"/>
</dbReference>
<evidence type="ECO:0000313" key="3">
    <source>
        <dbReference type="EMBL" id="NEW06653.1"/>
    </source>
</evidence>
<dbReference type="PANTHER" id="PTHR37946">
    <property type="entry name" value="SLL1969 PROTEIN"/>
    <property type="match status" value="1"/>
</dbReference>
<name>A0A6G3ZWR2_9BACL</name>
<keyword evidence="3" id="KW-0378">Hydrolase</keyword>
<dbReference type="SUPFAM" id="SSF53474">
    <property type="entry name" value="alpha/beta-Hydrolases"/>
    <property type="match status" value="1"/>
</dbReference>